<name>A0A4R7VBB9_9PSEU</name>
<dbReference type="EMBL" id="SOCP01000011">
    <property type="protein sequence ID" value="TDV46332.1"/>
    <property type="molecule type" value="Genomic_DNA"/>
</dbReference>
<dbReference type="Pfam" id="PF08241">
    <property type="entry name" value="Methyltransf_11"/>
    <property type="match status" value="1"/>
</dbReference>
<keyword evidence="3" id="KW-1185">Reference proteome</keyword>
<dbReference type="Gene3D" id="3.40.50.150">
    <property type="entry name" value="Vaccinia Virus protein VP39"/>
    <property type="match status" value="1"/>
</dbReference>
<organism evidence="2 3">
    <name type="scientific">Actinophytocola oryzae</name>
    <dbReference type="NCBI Taxonomy" id="502181"/>
    <lineage>
        <taxon>Bacteria</taxon>
        <taxon>Bacillati</taxon>
        <taxon>Actinomycetota</taxon>
        <taxon>Actinomycetes</taxon>
        <taxon>Pseudonocardiales</taxon>
        <taxon>Pseudonocardiaceae</taxon>
    </lineage>
</organism>
<dbReference type="GO" id="GO:0032259">
    <property type="term" value="P:methylation"/>
    <property type="evidence" value="ECO:0007669"/>
    <property type="project" value="UniProtKB-KW"/>
</dbReference>
<dbReference type="Proteomes" id="UP000294927">
    <property type="component" value="Unassembled WGS sequence"/>
</dbReference>
<keyword evidence="2" id="KW-0489">Methyltransferase</keyword>
<keyword evidence="2" id="KW-0808">Transferase</keyword>
<evidence type="ECO:0000313" key="2">
    <source>
        <dbReference type="EMBL" id="TDV46332.1"/>
    </source>
</evidence>
<reference evidence="2 3" key="1">
    <citation type="submission" date="2019-03" db="EMBL/GenBank/DDBJ databases">
        <title>Genomic Encyclopedia of Archaeal and Bacterial Type Strains, Phase II (KMG-II): from individual species to whole genera.</title>
        <authorList>
            <person name="Goeker M."/>
        </authorList>
    </citation>
    <scope>NUCLEOTIDE SEQUENCE [LARGE SCALE GENOMIC DNA]</scope>
    <source>
        <strain evidence="2 3">DSM 45499</strain>
    </source>
</reference>
<gene>
    <name evidence="2" type="ORF">CLV71_111291</name>
</gene>
<dbReference type="CDD" id="cd02440">
    <property type="entry name" value="AdoMet_MTases"/>
    <property type="match status" value="1"/>
</dbReference>
<dbReference type="InterPro" id="IPR013216">
    <property type="entry name" value="Methyltransf_11"/>
</dbReference>
<evidence type="ECO:0000259" key="1">
    <source>
        <dbReference type="Pfam" id="PF08241"/>
    </source>
</evidence>
<evidence type="ECO:0000313" key="3">
    <source>
        <dbReference type="Proteomes" id="UP000294927"/>
    </source>
</evidence>
<protein>
    <submittedName>
        <fullName evidence="2">Methyltransferase family protein</fullName>
    </submittedName>
</protein>
<dbReference type="SUPFAM" id="SSF53335">
    <property type="entry name" value="S-adenosyl-L-methionine-dependent methyltransferases"/>
    <property type="match status" value="1"/>
</dbReference>
<proteinExistence type="predicted"/>
<dbReference type="AlphaFoldDB" id="A0A4R7VBB9"/>
<accession>A0A4R7VBB9</accession>
<sequence length="197" mass="20228">MTVVEPNPNALATLSRRATDAGVGDRITVFQADSDALGQVVPAGSADLVLAHGLLEVVDDPKNTVAAMAEAVAPGGVVSVLAANRTAALLHRAVTGKLDEATRLAEDPTGRLPGETLLRRFDTEGLLALLTDAGLTVEILVGHGVLSELVPGSVLRQDSSARDALAALELKLASTPPLRDIAARLHAMARRAGGGSR</sequence>
<dbReference type="InterPro" id="IPR029063">
    <property type="entry name" value="SAM-dependent_MTases_sf"/>
</dbReference>
<feature type="domain" description="Methyltransferase type 11" evidence="1">
    <location>
        <begin position="2"/>
        <end position="78"/>
    </location>
</feature>
<dbReference type="GO" id="GO:0008757">
    <property type="term" value="F:S-adenosylmethionine-dependent methyltransferase activity"/>
    <property type="evidence" value="ECO:0007669"/>
    <property type="project" value="InterPro"/>
</dbReference>
<comment type="caution">
    <text evidence="2">The sequence shown here is derived from an EMBL/GenBank/DDBJ whole genome shotgun (WGS) entry which is preliminary data.</text>
</comment>